<dbReference type="GO" id="GO:0005634">
    <property type="term" value="C:nucleus"/>
    <property type="evidence" value="ECO:0007669"/>
    <property type="project" value="TreeGrafter"/>
</dbReference>
<dbReference type="EMBL" id="LR746265">
    <property type="protein sequence ID" value="CAA7391611.1"/>
    <property type="molecule type" value="Genomic_DNA"/>
</dbReference>
<evidence type="ECO:0000256" key="2">
    <source>
        <dbReference type="ARBA" id="ARBA00022723"/>
    </source>
</evidence>
<feature type="domain" description="GATA-type" evidence="7">
    <location>
        <begin position="242"/>
        <end position="279"/>
    </location>
</feature>
<evidence type="ECO:0000256" key="6">
    <source>
        <dbReference type="SAM" id="MobiDB-lite"/>
    </source>
</evidence>
<evidence type="ECO:0000256" key="1">
    <source>
        <dbReference type="ARBA" id="ARBA00005694"/>
    </source>
</evidence>
<evidence type="ECO:0000313" key="9">
    <source>
        <dbReference type="Proteomes" id="UP000663760"/>
    </source>
</evidence>
<keyword evidence="2" id="KW-0479">Metal-binding</keyword>
<feature type="region of interest" description="Disordered" evidence="6">
    <location>
        <begin position="74"/>
        <end position="93"/>
    </location>
</feature>
<keyword evidence="9" id="KW-1185">Reference proteome</keyword>
<evidence type="ECO:0000256" key="3">
    <source>
        <dbReference type="ARBA" id="ARBA00022771"/>
    </source>
</evidence>
<evidence type="ECO:0000259" key="7">
    <source>
        <dbReference type="SMART" id="SM00401"/>
    </source>
</evidence>
<keyword evidence="5" id="KW-0010">Activator</keyword>
<dbReference type="Gene3D" id="3.30.50.10">
    <property type="entry name" value="Erythroid Transcription Factor GATA-1, subunit A"/>
    <property type="match status" value="1"/>
</dbReference>
<dbReference type="GO" id="GO:0043565">
    <property type="term" value="F:sequence-specific DNA binding"/>
    <property type="evidence" value="ECO:0007669"/>
    <property type="project" value="InterPro"/>
</dbReference>
<dbReference type="PANTHER" id="PTHR45658">
    <property type="entry name" value="GATA TRANSCRIPTION FACTOR"/>
    <property type="match status" value="1"/>
</dbReference>
<name>A0A7I8K3U5_SPIIN</name>
<organism evidence="8 9">
    <name type="scientific">Spirodela intermedia</name>
    <name type="common">Intermediate duckweed</name>
    <dbReference type="NCBI Taxonomy" id="51605"/>
    <lineage>
        <taxon>Eukaryota</taxon>
        <taxon>Viridiplantae</taxon>
        <taxon>Streptophyta</taxon>
        <taxon>Embryophyta</taxon>
        <taxon>Tracheophyta</taxon>
        <taxon>Spermatophyta</taxon>
        <taxon>Magnoliopsida</taxon>
        <taxon>Liliopsida</taxon>
        <taxon>Araceae</taxon>
        <taxon>Lemnoideae</taxon>
        <taxon>Spirodela</taxon>
    </lineage>
</organism>
<dbReference type="InterPro" id="IPR051140">
    <property type="entry name" value="GATA_TF"/>
</dbReference>
<dbReference type="OrthoDB" id="2162994at2759"/>
<dbReference type="InterPro" id="IPR013088">
    <property type="entry name" value="Znf_NHR/GATA"/>
</dbReference>
<dbReference type="GO" id="GO:0008270">
    <property type="term" value="F:zinc ion binding"/>
    <property type="evidence" value="ECO:0007669"/>
    <property type="project" value="UniProtKB-KW"/>
</dbReference>
<dbReference type="PANTHER" id="PTHR45658:SF46">
    <property type="entry name" value="GATA TRANSCRIPTION FACTOR 4"/>
    <property type="match status" value="1"/>
</dbReference>
<feature type="compositionally biased region" description="Low complexity" evidence="6">
    <location>
        <begin position="196"/>
        <end position="211"/>
    </location>
</feature>
<keyword evidence="3" id="KW-0863">Zinc-finger</keyword>
<proteinExistence type="inferred from homology"/>
<comment type="similarity">
    <text evidence="1">Belongs to the type IV zinc-finger family. Class A subfamily.</text>
</comment>
<sequence>MAPELDVGMSMGMGIGVGMMPMGLMGMDGGASSSFSTAYLCGLPTTDGLPIDDLLDFSNQDDLFDSTVPGYAAESHQSHHPLPSHGSAAPAVGSFDTSGSNLSTFSDDLYVPSEEAAELEWLSKFVDDSFADVPFPSSPGGCGNGLETIPSSISGGLRGDPSAIPGRARSKRSRAPAAALQHPTSTWSTPEPPQPSAFSMSPTSSSSSLLEFPPCSATSKLKAAAAACGGRKKEMAAGPGMESGVRRCTHCSSEKTPQWRSGPLGPKTLWPVCLQIRPPGVPPCSQPYLCVHQTLQLPPQSHGAPPTEGAHPPPPRRWVRCNVALLAAGAALP</sequence>
<evidence type="ECO:0000256" key="5">
    <source>
        <dbReference type="ARBA" id="ARBA00023159"/>
    </source>
</evidence>
<gene>
    <name evidence="8" type="ORF">SI8410_02002882</name>
</gene>
<accession>A0A7I8K3U5</accession>
<dbReference type="GO" id="GO:0030154">
    <property type="term" value="P:cell differentiation"/>
    <property type="evidence" value="ECO:0007669"/>
    <property type="project" value="TreeGrafter"/>
</dbReference>
<dbReference type="GO" id="GO:0006355">
    <property type="term" value="P:regulation of DNA-templated transcription"/>
    <property type="evidence" value="ECO:0007669"/>
    <property type="project" value="InterPro"/>
</dbReference>
<keyword evidence="4" id="KW-0862">Zinc</keyword>
<dbReference type="InterPro" id="IPR000679">
    <property type="entry name" value="Znf_GATA"/>
</dbReference>
<evidence type="ECO:0000256" key="4">
    <source>
        <dbReference type="ARBA" id="ARBA00022833"/>
    </source>
</evidence>
<protein>
    <recommendedName>
        <fullName evidence="7">GATA-type domain-containing protein</fullName>
    </recommendedName>
</protein>
<evidence type="ECO:0000313" key="8">
    <source>
        <dbReference type="EMBL" id="CAA7391611.1"/>
    </source>
</evidence>
<dbReference type="SMART" id="SM00401">
    <property type="entry name" value="ZnF_GATA"/>
    <property type="match status" value="1"/>
</dbReference>
<dbReference type="Proteomes" id="UP000663760">
    <property type="component" value="Chromosome 2"/>
</dbReference>
<reference evidence="8" key="1">
    <citation type="submission" date="2020-02" db="EMBL/GenBank/DDBJ databases">
        <authorList>
            <person name="Scholz U."/>
            <person name="Mascher M."/>
            <person name="Fiebig A."/>
        </authorList>
    </citation>
    <scope>NUCLEOTIDE SEQUENCE</scope>
</reference>
<dbReference type="AlphaFoldDB" id="A0A7I8K3U5"/>
<feature type="region of interest" description="Disordered" evidence="6">
    <location>
        <begin position="149"/>
        <end position="211"/>
    </location>
</feature>